<gene>
    <name evidence="2" type="ORF">GCM10009547_32800</name>
</gene>
<evidence type="ECO:0000313" key="2">
    <source>
        <dbReference type="EMBL" id="GAA0626758.1"/>
    </source>
</evidence>
<sequence length="144" mass="15065">MTTSNDADLLLAVLVQASNSSADPDTSVSITLTVGGLVVCGDLVPAWVWLREVRGLLVEGSGTGADGMAHVFGMLADDALGDALIRDATDSLEDEDAPAQALPTTIHLARAVVLGAHHHQELAGGLWRGRLSHVTGWTFGRFEP</sequence>
<feature type="transmembrane region" description="Helical" evidence="1">
    <location>
        <begin position="32"/>
        <end position="50"/>
    </location>
</feature>
<keyword evidence="1" id="KW-0812">Transmembrane</keyword>
<proteinExistence type="predicted"/>
<dbReference type="EMBL" id="BAAAHE010000027">
    <property type="protein sequence ID" value="GAA0626758.1"/>
    <property type="molecule type" value="Genomic_DNA"/>
</dbReference>
<dbReference type="Proteomes" id="UP001500957">
    <property type="component" value="Unassembled WGS sequence"/>
</dbReference>
<keyword evidence="1" id="KW-1133">Transmembrane helix</keyword>
<organism evidence="2 3">
    <name type="scientific">Sporichthya brevicatena</name>
    <dbReference type="NCBI Taxonomy" id="171442"/>
    <lineage>
        <taxon>Bacteria</taxon>
        <taxon>Bacillati</taxon>
        <taxon>Actinomycetota</taxon>
        <taxon>Actinomycetes</taxon>
        <taxon>Sporichthyales</taxon>
        <taxon>Sporichthyaceae</taxon>
        <taxon>Sporichthya</taxon>
    </lineage>
</organism>
<keyword evidence="1" id="KW-0472">Membrane</keyword>
<name>A0ABN1H1Z6_9ACTN</name>
<evidence type="ECO:0000256" key="1">
    <source>
        <dbReference type="SAM" id="Phobius"/>
    </source>
</evidence>
<accession>A0ABN1H1Z6</accession>
<comment type="caution">
    <text evidence="2">The sequence shown here is derived from an EMBL/GenBank/DDBJ whole genome shotgun (WGS) entry which is preliminary data.</text>
</comment>
<dbReference type="RefSeq" id="WP_344606674.1">
    <property type="nucleotide sequence ID" value="NZ_BAAAHE010000027.1"/>
</dbReference>
<protein>
    <submittedName>
        <fullName evidence="2">Uncharacterized protein</fullName>
    </submittedName>
</protein>
<evidence type="ECO:0000313" key="3">
    <source>
        <dbReference type="Proteomes" id="UP001500957"/>
    </source>
</evidence>
<reference evidence="2 3" key="1">
    <citation type="journal article" date="2019" name="Int. J. Syst. Evol. Microbiol.">
        <title>The Global Catalogue of Microorganisms (GCM) 10K type strain sequencing project: providing services to taxonomists for standard genome sequencing and annotation.</title>
        <authorList>
            <consortium name="The Broad Institute Genomics Platform"/>
            <consortium name="The Broad Institute Genome Sequencing Center for Infectious Disease"/>
            <person name="Wu L."/>
            <person name="Ma J."/>
        </authorList>
    </citation>
    <scope>NUCLEOTIDE SEQUENCE [LARGE SCALE GENOMIC DNA]</scope>
    <source>
        <strain evidence="2 3">JCM 10671</strain>
    </source>
</reference>
<keyword evidence="3" id="KW-1185">Reference proteome</keyword>